<evidence type="ECO:0000259" key="4">
    <source>
        <dbReference type="SMART" id="SM00822"/>
    </source>
</evidence>
<dbReference type="PANTHER" id="PTHR42901">
    <property type="entry name" value="ALCOHOL DEHYDROGENASE"/>
    <property type="match status" value="1"/>
</dbReference>
<dbReference type="FunFam" id="3.40.50.720:FF:000047">
    <property type="entry name" value="NADP-dependent L-serine/L-allo-threonine dehydrogenase"/>
    <property type="match status" value="1"/>
</dbReference>
<gene>
    <name evidence="5" type="ORF">COY13_00670</name>
</gene>
<dbReference type="CDD" id="cd05233">
    <property type="entry name" value="SDR_c"/>
    <property type="match status" value="1"/>
</dbReference>
<name>A0A2M7UBN4_9BACT</name>
<dbReference type="Pfam" id="PF00106">
    <property type="entry name" value="adh_short"/>
    <property type="match status" value="1"/>
</dbReference>
<dbReference type="GO" id="GO:0016616">
    <property type="term" value="F:oxidoreductase activity, acting on the CH-OH group of donors, NAD or NADP as acceptor"/>
    <property type="evidence" value="ECO:0007669"/>
    <property type="project" value="UniProtKB-ARBA"/>
</dbReference>
<dbReference type="PRINTS" id="PR00081">
    <property type="entry name" value="GDHRDH"/>
</dbReference>
<organism evidence="5 6">
    <name type="scientific">Candidatus Roizmanbacteria bacterium CG_4_10_14_0_2_um_filter_36_35</name>
    <dbReference type="NCBI Taxonomy" id="1974822"/>
    <lineage>
        <taxon>Bacteria</taxon>
        <taxon>Candidatus Roizmaniibacteriota</taxon>
    </lineage>
</organism>
<dbReference type="InterPro" id="IPR002347">
    <property type="entry name" value="SDR_fam"/>
</dbReference>
<accession>A0A2M7UBN4</accession>
<keyword evidence="2" id="KW-0560">Oxidoreductase</keyword>
<dbReference type="Gene3D" id="3.40.50.720">
    <property type="entry name" value="NAD(P)-binding Rossmann-like Domain"/>
    <property type="match status" value="1"/>
</dbReference>
<comment type="similarity">
    <text evidence="1 3">Belongs to the short-chain dehydrogenases/reductases (SDR) family.</text>
</comment>
<evidence type="ECO:0000256" key="3">
    <source>
        <dbReference type="RuleBase" id="RU000363"/>
    </source>
</evidence>
<dbReference type="InterPro" id="IPR057326">
    <property type="entry name" value="KR_dom"/>
</dbReference>
<dbReference type="PRINTS" id="PR00080">
    <property type="entry name" value="SDRFAMILY"/>
</dbReference>
<comment type="caution">
    <text evidence="5">The sequence shown here is derived from an EMBL/GenBank/DDBJ whole genome shotgun (WGS) entry which is preliminary data.</text>
</comment>
<evidence type="ECO:0000313" key="5">
    <source>
        <dbReference type="EMBL" id="PIZ68650.1"/>
    </source>
</evidence>
<dbReference type="InterPro" id="IPR036291">
    <property type="entry name" value="NAD(P)-bd_dom_sf"/>
</dbReference>
<sequence length="236" mass="26453">MILKNRTAIVTGASDGLGKEVALKLGKEGVNLALIARRKEKLEEVKKQIKGVKVEIYPCDVKNLSQLKETIKKIIDDFKTVNILLNIAGIWQKKMPVEEIDEEVINDVITTNLTGLIHITKLVIPLLKKQPEAAIINISSMTGVKFPPGQSVYAATKWGVRGFTEVIREDLRGTSVKVSGIYQAGVKTNMFFKTGEKFTEGVYEKFMEPKDLAGIIIFMLSQPPHIWLEEIRVNYK</sequence>
<dbReference type="SMART" id="SM00822">
    <property type="entry name" value="PKS_KR"/>
    <property type="match status" value="1"/>
</dbReference>
<dbReference type="SUPFAM" id="SSF51735">
    <property type="entry name" value="NAD(P)-binding Rossmann-fold domains"/>
    <property type="match status" value="1"/>
</dbReference>
<dbReference type="EMBL" id="PFOE01000024">
    <property type="protein sequence ID" value="PIZ68650.1"/>
    <property type="molecule type" value="Genomic_DNA"/>
</dbReference>
<dbReference type="InterPro" id="IPR020904">
    <property type="entry name" value="Sc_DH/Rdtase_CS"/>
</dbReference>
<reference evidence="6" key="1">
    <citation type="submission" date="2017-09" db="EMBL/GenBank/DDBJ databases">
        <title>Depth-based differentiation of microbial function through sediment-hosted aquifers and enrichment of novel symbionts in the deep terrestrial subsurface.</title>
        <authorList>
            <person name="Probst A.J."/>
            <person name="Ladd B."/>
            <person name="Jarett J.K."/>
            <person name="Geller-Mcgrath D.E."/>
            <person name="Sieber C.M.K."/>
            <person name="Emerson J.B."/>
            <person name="Anantharaman K."/>
            <person name="Thomas B.C."/>
            <person name="Malmstrom R."/>
            <person name="Stieglmeier M."/>
            <person name="Klingl A."/>
            <person name="Woyke T."/>
            <person name="Ryan C.M."/>
            <person name="Banfield J.F."/>
        </authorList>
    </citation>
    <scope>NUCLEOTIDE SEQUENCE [LARGE SCALE GENOMIC DNA]</scope>
</reference>
<proteinExistence type="inferred from homology"/>
<dbReference type="Proteomes" id="UP000230177">
    <property type="component" value="Unassembled WGS sequence"/>
</dbReference>
<evidence type="ECO:0000256" key="1">
    <source>
        <dbReference type="ARBA" id="ARBA00006484"/>
    </source>
</evidence>
<evidence type="ECO:0000313" key="6">
    <source>
        <dbReference type="Proteomes" id="UP000230177"/>
    </source>
</evidence>
<feature type="domain" description="Ketoreductase" evidence="4">
    <location>
        <begin position="6"/>
        <end position="187"/>
    </location>
</feature>
<protein>
    <submittedName>
        <fullName evidence="5">NAD(P)-dependent oxidoreductase</fullName>
    </submittedName>
</protein>
<evidence type="ECO:0000256" key="2">
    <source>
        <dbReference type="ARBA" id="ARBA00023002"/>
    </source>
</evidence>
<dbReference type="PANTHER" id="PTHR42901:SF1">
    <property type="entry name" value="ALCOHOL DEHYDROGENASE"/>
    <property type="match status" value="1"/>
</dbReference>
<dbReference type="PROSITE" id="PS00061">
    <property type="entry name" value="ADH_SHORT"/>
    <property type="match status" value="1"/>
</dbReference>
<dbReference type="AlphaFoldDB" id="A0A2M7UBN4"/>